<dbReference type="PROSITE" id="PS50075">
    <property type="entry name" value="CARRIER"/>
    <property type="match status" value="5"/>
</dbReference>
<protein>
    <submittedName>
        <fullName evidence="8">Non-ribosomal peptide synthetase</fullName>
    </submittedName>
</protein>
<dbReference type="GO" id="GO:0005737">
    <property type="term" value="C:cytoplasm"/>
    <property type="evidence" value="ECO:0007669"/>
    <property type="project" value="TreeGrafter"/>
</dbReference>
<dbReference type="FunFam" id="3.40.50.980:FF:000002">
    <property type="entry name" value="Enterobactin synthetase component F"/>
    <property type="match status" value="1"/>
</dbReference>
<dbReference type="GO" id="GO:0044550">
    <property type="term" value="P:secondary metabolite biosynthetic process"/>
    <property type="evidence" value="ECO:0007669"/>
    <property type="project" value="UniProtKB-ARBA"/>
</dbReference>
<dbReference type="EMBL" id="CP002000">
    <property type="protein sequence ID" value="ADJ44896.1"/>
    <property type="molecule type" value="Genomic_DNA"/>
</dbReference>
<dbReference type="Gene3D" id="1.10.1200.10">
    <property type="entry name" value="ACP-like"/>
    <property type="match status" value="5"/>
</dbReference>
<evidence type="ECO:0000256" key="3">
    <source>
        <dbReference type="ARBA" id="ARBA00022450"/>
    </source>
</evidence>
<dbReference type="Pfam" id="PF00550">
    <property type="entry name" value="PP-binding"/>
    <property type="match status" value="5"/>
</dbReference>
<feature type="domain" description="Carrier" evidence="7">
    <location>
        <begin position="1007"/>
        <end position="1081"/>
    </location>
</feature>
<dbReference type="InterPro" id="IPR001242">
    <property type="entry name" value="Condensation_dom"/>
</dbReference>
<dbReference type="Gene3D" id="3.30.300.30">
    <property type="match status" value="5"/>
</dbReference>
<dbReference type="InterPro" id="IPR009081">
    <property type="entry name" value="PP-bd_ACP"/>
</dbReference>
<dbReference type="Pfam" id="PF13193">
    <property type="entry name" value="AMP-binding_C"/>
    <property type="match status" value="5"/>
</dbReference>
<dbReference type="InterPro" id="IPR045851">
    <property type="entry name" value="AMP-bd_C_sf"/>
</dbReference>
<evidence type="ECO:0000256" key="6">
    <source>
        <dbReference type="ARBA" id="ARBA00023194"/>
    </source>
</evidence>
<feature type="domain" description="Carrier" evidence="7">
    <location>
        <begin position="2533"/>
        <end position="2608"/>
    </location>
</feature>
<evidence type="ECO:0000256" key="4">
    <source>
        <dbReference type="ARBA" id="ARBA00022553"/>
    </source>
</evidence>
<dbReference type="GO" id="GO:0031177">
    <property type="term" value="F:phosphopantetheine binding"/>
    <property type="evidence" value="ECO:0007669"/>
    <property type="project" value="InterPro"/>
</dbReference>
<dbReference type="InterPro" id="IPR006162">
    <property type="entry name" value="Ppantetheine_attach_site"/>
</dbReference>
<keyword evidence="6" id="KW-0045">Antibiotic biosynthesis</keyword>
<reference evidence="8 9" key="1">
    <citation type="journal article" date="2010" name="Cell Res.">
        <title>Complete genome sequence of the rifamycin SV-producing Amycolatopsis mediterranei U32 revealed its genetic characteristics in phylogeny and metabolism.</title>
        <authorList>
            <person name="Zhao W."/>
            <person name="Zhong Y."/>
            <person name="Yuan H."/>
            <person name="Wang J."/>
            <person name="Zheng H."/>
            <person name="Wang Y."/>
            <person name="Cen X."/>
            <person name="Xu F."/>
            <person name="Bai J."/>
            <person name="Han X."/>
            <person name="Lu G."/>
            <person name="Zhu Y."/>
            <person name="Shao Z."/>
            <person name="Yan H."/>
            <person name="Li C."/>
            <person name="Peng N."/>
            <person name="Zhang Z."/>
            <person name="Zhang Y."/>
            <person name="Lin W."/>
            <person name="Fan Y."/>
            <person name="Qin Z."/>
            <person name="Hu Y."/>
            <person name="Zhu B."/>
            <person name="Wang S."/>
            <person name="Ding X."/>
            <person name="Zhao G.P."/>
        </authorList>
    </citation>
    <scope>NUCLEOTIDE SEQUENCE [LARGE SCALE GENOMIC DNA]</scope>
    <source>
        <strain evidence="9">U-32</strain>
    </source>
</reference>
<dbReference type="FunFam" id="3.40.50.12780:FF:000012">
    <property type="entry name" value="Non-ribosomal peptide synthetase"/>
    <property type="match status" value="3"/>
</dbReference>
<dbReference type="InterPro" id="IPR010060">
    <property type="entry name" value="NRPS_synth"/>
</dbReference>
<evidence type="ECO:0000256" key="2">
    <source>
        <dbReference type="ARBA" id="ARBA00006432"/>
    </source>
</evidence>
<dbReference type="NCBIfam" id="TIGR01720">
    <property type="entry name" value="NRPS-para261"/>
    <property type="match status" value="3"/>
</dbReference>
<dbReference type="PANTHER" id="PTHR45527:SF1">
    <property type="entry name" value="FATTY ACID SYNTHASE"/>
    <property type="match status" value="1"/>
</dbReference>
<dbReference type="PATRIC" id="fig|749927.5.peg.3206"/>
<dbReference type="Pfam" id="PF00668">
    <property type="entry name" value="Condensation"/>
    <property type="match status" value="8"/>
</dbReference>
<dbReference type="FunFam" id="3.30.300.30:FF:000010">
    <property type="entry name" value="Enterobactin synthetase component F"/>
    <property type="match status" value="4"/>
</dbReference>
<comment type="similarity">
    <text evidence="2">Belongs to the ATP-dependent AMP-binding enzyme family.</text>
</comment>
<dbReference type="GO" id="GO:0008610">
    <property type="term" value="P:lipid biosynthetic process"/>
    <property type="evidence" value="ECO:0007669"/>
    <property type="project" value="UniProtKB-ARBA"/>
</dbReference>
<dbReference type="Gene3D" id="3.40.50.980">
    <property type="match status" value="8"/>
</dbReference>
<dbReference type="InterPro" id="IPR042099">
    <property type="entry name" value="ANL_N_sf"/>
</dbReference>
<dbReference type="GeneID" id="92870871"/>
<keyword evidence="3" id="KW-0596">Phosphopantetheine</keyword>
<dbReference type="GO" id="GO:0043041">
    <property type="term" value="P:amino acid activation for nonribosomal peptide biosynthetic process"/>
    <property type="evidence" value="ECO:0007669"/>
    <property type="project" value="TreeGrafter"/>
</dbReference>
<sequence length="6646" mass="712144">MTTSRKSRIDALPAELRETLKRRLAGRAERSDVIGRAPRENALPLSFAQQRLWFLDEFRPGDAEYNSAVALRLTGPLDTSALTGALARLVARHESLRTTIDDAGGTPVQVVHAAPEIPVRTVDLTTDPALRPADLDEVLEAEYGRSFDLRRGPLVRLLLVRVAEEHHVLLVTAHHIVTDGESMGILVGELAALYAAAVRGEAAELPEPAVQYADFAVWQRNRLAGPALDRHLAYWTTQLAGVEPLDLPSDRPRPAVRTTAGAVHHFSVPAGVAAGLAELARTHDTTLYTVLVAACQVLFARYTGRDDIAVGTVVSGRNRPELQRTVGFFVDTVVIRSAVDRTAAFGTFLDAVRTTVLESFEHAEAPFEKLVEALRLDRDASRNPLFDAMVLLHGSAGAPMDFAGLTAEPVEVARRAANFDLTVEFQPSADALEGSLEYNTDLFDARTAVALGEHLTVLLTAIAADARRPVGELPLLTTGEETRLLTEWNATALDVPAATVTELFESQAQRSPDETALVAGEIALSFAELNALANRLARHLVALGAGPERVVALELPRTAEAIVAFLAVLKAGAVYLPIDPALPADRKELLRRDAGATLVVTRDDGPATSVPGLVLAAPETVAALSEYSAADLTDADRAAPLRPDNTAYVIYTSGSTGRPKGVAVPHRNLTNLLFNHRHDFAAPGRRLRVALTATLSFDTSLEGPLLMADGHELHLIGDDVRLDAHALVGHIAEHRIDFLDLTPTYLRRLIPAGLLTDPRHRPKSLMLGGEALDEKLWRELADAEVTVAHNFYGPTEYTVDAVSCRVGETTRPVLGRPLANTRAYVVDQDLRLVPAGVPGELCLAGAQLARGYLGRPGRTAGSFVAHPFGAPGERMYRTGDRVRWTADGQLEYLGRLDDQVKIRGFRVEPGEVEAALVRLPEVTAAVVVAHRPDGGHARLVAYVVGAGPVPPTADELRAALRATLPDYLVPSAFVPIDAIPLTPQGKVDRRALPAPDAPADSGHAYVPARTAVEHQLVAIWSEVLGNDRIGVEDNFFGLGGDSILSIQVVAQARQAGLRLTSRDIFLHQTIAGLATAVRTAAVPSPAAGPIAGPAPLTPIQHWFFATHGPLAHFTMSQLLELPHDVDQQALRTALDAIVAHHEALRTRFFTVDGQWRQEVTPEPPTGVLRIRDLSSLGDAGQRAGIEAAAAQVRAGLDPATGTLAGAALLARGTRPPLLFLAVHHLVADGVSLRLLLGDLETAYGQVVSGAPVRLAATATPFTQWAHLLEQHVRSGAFDDDLEHWTRVARRVPAALAADHAGAGTTGSTRTLTVTLGAEETDALLHRVPATYRTQVNDVLLSALGRALADRTREDGVLIALEGHGREDVLDGVDLSRTIGWFTTQFPVALDLPPSGDWGATLKAVKEQLRAVPRRGLSYEALRYLGEPGAPGHALQAFPLPQICFNYHGRWDAQAGADGLFRGRHDSPGADIAPEEASTYQLDVTGVVESGALSLTWSYSDQVNDEDTVRELAEAMLAGLQEIVAHCARPGSGGRTPSDFPLARLDQSTVDRLVGDGRTVDDIYPLTPLQAGMLFHSLFAGGPGGGAPGPGRSPGCDSLLDPTADAYVDQARMLLDGVRDPDAFAQAWQQVADRTPVLRTELVWEGVEDPLQVVRHRAVVPITRHDWRGLSEAEQTAQLDRLSAGDAATGLDLTTAPLMRLAIVALTHDRVLLMWTSHHIVLDGWSLAQIFTEVCEQYAAITEHRIPRVPAHRPFRDYLGWLAAQDGTAAEDHWRAVLSGFAAPTPLPWDRSPAQAHRTRSSRTVRANLSTEDTARLREVARRHGLTVNTLVQGAWALLLAHSSGESDVVFGTTVSGRPDDLPGVETMIGMFINTIPTRTRIDRGERVLPWLQRLQDEQNQARRYDFLALGKLRALSDVPPGENLFDSMVAFENYPFDENAAAQAGVTLREVTALDETTFPVTLRAYVDRQLGFELGTDPALFDEETAAAMAARLETLLLGIAENPDRPIARLPWLSDGDRAQLVAAEIASLPAPTITELFAAQVAANPDAVALTGDGGCLTYAELNARANRLAHRLIELGAGPERFVALRLPRSPEQVVAILAVLKAGAAYLPIDPATPAERVERMCADTDPVAVLAPEDVDVETGPDTDPPLRCTPDHPAYVIYTSGSTGLPKGVVIPHRNVTRLFAATAGRFEFGSRDVWTLFHSYAFDFSVWEIWGPLLHGGRLVVVPHSVSRSPREFLRLLADEGVTVLNQTPSAFYQLIRADEDDPGAGGRLSLRYVIFGGEALDARRLAGWFARHGDRAPRLVNMYGITETTVHVTHHDLVSDRDTVDAPGLIGTALPDLRGYVLDADLNPVPAGVPGELYVAGDGLARGYLGRPGLTAARFVADPFGAPGSRMYRSGDRVSRTREGALRYHGRADHQVKIRGFRIEPGEIEATLLALTDVGSAAVLAREDEPGRKRLVAYVVAATPDEPPSTARLREHLGRSLPDYMVPSAFVMLDELPLTRNGKLDQRALPAPAAAGPESAGFAEPRTETERTVAAVLAATLGLERVGADGHFFELGGDSILSIRFTSALREAFGVEVSPRTVFDHPTVAGLAAALPAASATPLTAAITPVARDAELPLSFAQQRLWFLDDFAPGSTDHVTVFGVRLRGALRPDALGRALTTLIARHESLRTTFPAVDGRPRQVVGEPWQLALPVTDLTDLTDVDGPAAEEDLRRLLAEDLARPFDLARGPLLRARLVRLAADDHALVLSLHHIITDGWSMGVLIGELATLYGDERIALPALPVQYADFAAWQRERLTGAFLDEQLGFWRHELDGLRPLDLPTDRPRPATRTSNGAEHEFALGAEGLAGLRRLSHDRDTTLFTALVAACQLVLRRWSGQDDVAVGTVTSGRDHPEVQDLVGLFVNTVVLRSRVDGRRGFGELLGAVRRTVLDAFAHQEVPFERIVDELSPDRDPSRTPLFEVLVTLQNAGNRLPALAGLTAGELTLPMTTAGFDLSVEFEERPDGLRGLLNYNTDLFDAATMRRFAEHLTVLLTAVVADPDRPVDALALLPAAERDLVVETWNATGRPVPDTTVVELFEAQAARTPHATALVDGDTTLTFAELNARANRAARALVARGAGPERLVAVALPRSADLVVTMLAVLKAGAVHLPLDPELPARRREALLADARPVLVLTEPVVAEEADTNLTDADRLAPLTPDHAAYAIYTSGSTGTPKGVLVEHRALANFAVDHAGRFTAAAGKDRLRVALTAAFSFDASWETVLLMLTAGHELHVIDAETRLDPGVLAGYVARHGIDLVNSTPSFVRHLLDAGLGDHRPPVLLVGGEAVGEALWRDLSDLDGVTAFNLYGPTECTVDATLCRIGETAREVIGRPLGNVRAYVLDDRLRPAPIGVPGELHLAGVQLARGYLNRPGLTADRFPASPFGPPGSRMYATGDRARWTAEGYLEYLGRVDDQVKIRGFRVEPGEVEAALRALPEVADTVVVARHDDGHARLVAYVVSADGSAADPARLRTALKSTLPDHLVPSVFVPLDRLPLATSGKVDRRALPAPAVDPAPAEGRTAPRTGTERLLAEIWAEVLGVAEPGVDDNFFAMGGDSILSIQVVSRARRHGLRLTSRDVFRHQSIAELALVAGTEAATEPEAGFTGSAPLTPIQRWFFETGHHDHFTMSTLAELDPDVELPALETALAAVLGRHDALRTRFTRTGDGWRQEFRPDAAIPALRHVSGGDISTVAAEARAALRVEGGPLVAAALITAPGQAPGLLLVVHHLVVDGVSWRILFDDLETAYRQVVSGQPTDLGPAPVSFLRWADRLAGHAFDAEQPYWTEALDGVDPDLPVDATGENTAGSARTVTVRLDPATTDALLHQVPEVYRTQINDVLLGALGRVLARWTGRERVLVGLEGHGREEIFDDLDLSRTVGWFTAEFPVALTLPATENWGSTLKAVKEQLRAVPGKGLGYGALRRHDDPVPQISLNYHGQWTAAGGDDGLYRGWGGELGDDIDPARPRTALLDVVGIVDGGRLELAWTYAPGVHREDTVRGLAEQVLTALREIVAHCAGPDAGGRTPSDFPLARLSAAELDTVAGDGRAVEDVYPLTPLQAGMVFHTLVDDGSPAYFEQVRIRLAGVADPAALAAAWQRVVDRTPVLRTRLVWTGVEEPVQVVDRAATLPVTHHDWRDLGPAERETALRDALAADRAVPFDLTRAPLTRLTIGALPGDEVDLVWTSHHVLFDGWSSAQVFAEACEQYAAATAGVRPALVTRRPYRDYLGWLAGRDQAAADAFWRDTLAGFDAPTALPYDRPPAEAHQSRSTDSVRIELPPAATLRLREFARTRGLTVNTVVQGGWALLLAMLSGDRDVVFGTTVSGRPADLAGVETMIGLFINTIPTRVRVDGTQPVARWLGQLQAAQSEARDHDFVSLARLRPLSDVPAGQNLFDSMVVFENYPISEPATAGAPRVVEVASADATNFPLCLRASLDEGLALDLAYDPALFDRATTAALTDRLVRLLDAVTADPDRPLARVPWVDAAERARVLADAHGPGAAGTPSTVPALFADQVRRRPDAVAVLAGDRTLTYADLDERANHLAARLADLGVAVEDRIGLLLEPSVEHVVAELAVLKAGAAYVPLDTRAPHERLRAVLAEAGVSVVVSGDTWVPTAEAVHSGPVLTVGEQRSRTAPDASVVPENLAYVMYTSGSTGVPKGVAVRHRDITALAQDGRFAGGAHTRVLAHSPLAFDASTYELWVPLLNGGATVLPDGPDLTVESLRRAVSAHGVTAAWLTAGLFRLLAQDAPDGLRGLREVWTGGDVVPPAVVRAVQAACPGLVVVDGYGPTETTTFATSFRMTGGAGVPEPVPIGRPLDGMRAYVLDAELRPLPAGAPGELCLAGAGLARGYLGRPGLTAERFVPDPFGAPGERMYRTGDVVRRGPDGELVFLGRSDDQVKLRGFRIELAEVEAVLAAHPAVAQAVATIHTDAAGTRRLIAHVVLAAGRTADSAALRGHAAAALPEYMVPAVVLVLAALPLNRNGKVDRRALPAPDGPVTSQRPYAELATATQRAVAGIWQRLLGVDRVGAQDNFFELGGDSILSIRLVSRLLAECGVSLSPRAVFAHPTVSRLAAAIETVGATAQDPIPAVPRDGELPQSFAQQRLWFLDEFEPGGTEYVTSSAVRLRGALDVGALAEAFTALVARHEPLRTTFGSADGHGVQVVHPPSPVPLPVVDAREEELANILRADGEQPFDLSAGPLLRAKLIRLAPEEHVLTVAVHHIVTDGWSNGLIAEEVGAFYAAALRGEPADLPPLPVQYADFAAWQRGRLAERVLAGQVDYWAERLRDLTPLELPTDRPRPPVRTTRGATREIVVPAAVTARLEQVSRQRETTLFTTLVAACQVLLGRWAGQDDVAVGTVTSGRERPELEGLVGFFVNTLVLRSRVRPDLAFTAFLDEVATGVRAAFDHQDLPFDRVVDAVQPGRDPSRTPLFQVMVVLQNSPREATRLPGLETEELPQPATAANFDLTLEFQPDGGVLRAALTYNTDLFDAATIDRLATHLGVLLAGVADDPDRPLARLPLIGAAERELVLGTWNDTAVPVEPHTLPELVAARARRTPDAPAVIAGESLTYAELEGRASRLARVLAGRGIGPERIVALALPRSVEIVVAQLAVLKAGGAFLPVDPTYPIERITFMLADARPALVLTLEGLAPPVPEGVEVLTLDGPELSGGEPAEPVVSGLSGAGPVSGGEPAEPFPPVAVRPEHPAYVIYTSGSTGRPKGVVVTHAGLASFAAAEADHLQVTEGDRVLAYSSPSFDASILELCLALPSGAALVVVPPEPLLGEPLAEFLAAHRITHTLIPPAALATVPATDLPDLRTLVVGGDACPAELVDRWAPGRRMINAYGPTESTIVATWSDPLRPGTPPPIGRPIPNTRGYVLDAALQPVPVGVPGELYVAGPSLARGYLDRPGLTADRFTANPFGAPGERMYRTGDVVRWTAGGQLEFTGRADDQVKVRGFRIELGEVEAALTRHPGVAAAVAAVQQDESGHKRLVACFVAEPGTDPVGAGELREFLSRSVPGHLVPSAMLELPALPLGPSGKVDRRALPVVAAAAEPAARHVEPVTPAERALCEIWAQVLGLDRVGTADNFFELGGDSILSMQVVSRARQAGLRVSTKDIFLHQTVAALAPEAVAVAEEAAADGPVVGEVPLTPIQDWFFATHTVNPHHFNQSMLVELADGFDAGALERALAAVWTHHDALRMRFTRTEEGWRQHNAGVEPVPVLHREDLTAIPASGRAAALERIADTVHAGFDLAQGPLLAAVLVTADPAWRPRLFLAAHHVVVDAVSWRILLDDLDTAYRQAARDVPIDIGPRTTSFRDWAHRLRDHVRAGGFDDERAYWTGLPASGALPVDHDGTGTGTPTGTAEVTVALDAGDTDALLRSAPSAYRTRVNDVLLTALAWALARWTGRPDVSIALEGHGREDILDGVDLNRTVGWFTTLFPVALSVEDTGTPDWRTLVKSVRKQLRAMPGNGFGYGALRHLGDPDVRKQLAETGPQPEISFNYLGQWDGSGGAGTTSESLYAAVRGSLGRDHDPAEHHPHLLDLVGAVQDGELVFSLIYQPGRHDRRTVEAVAGDFAGALRRIAADCQAPARRKERR</sequence>
<dbReference type="eggNOG" id="COG1020">
    <property type="taxonomic scope" value="Bacteria"/>
</dbReference>
<dbReference type="PROSITE" id="PS00455">
    <property type="entry name" value="AMP_BINDING"/>
    <property type="match status" value="4"/>
</dbReference>
<dbReference type="SUPFAM" id="SSF56801">
    <property type="entry name" value="Acetyl-CoA synthetase-like"/>
    <property type="match status" value="5"/>
</dbReference>
<dbReference type="PROSITE" id="PS00012">
    <property type="entry name" value="PHOSPHOPANTETHEINE"/>
    <property type="match status" value="4"/>
</dbReference>
<dbReference type="InterPro" id="IPR000873">
    <property type="entry name" value="AMP-dep_synth/lig_dom"/>
</dbReference>
<evidence type="ECO:0000256" key="1">
    <source>
        <dbReference type="ARBA" id="ARBA00001957"/>
    </source>
</evidence>
<dbReference type="CDD" id="cd05930">
    <property type="entry name" value="A_NRPS"/>
    <property type="match status" value="2"/>
</dbReference>
<feature type="domain" description="Carrier" evidence="7">
    <location>
        <begin position="5052"/>
        <end position="5127"/>
    </location>
</feature>
<dbReference type="CDD" id="cd17643">
    <property type="entry name" value="A_NRPS_Cytc1-like"/>
    <property type="match status" value="1"/>
</dbReference>
<dbReference type="GO" id="GO:0017000">
    <property type="term" value="P:antibiotic biosynthetic process"/>
    <property type="evidence" value="ECO:0007669"/>
    <property type="project" value="UniProtKB-KW"/>
</dbReference>
<dbReference type="Gene3D" id="3.30.559.30">
    <property type="entry name" value="Nonribosomal peptide synthetase, condensation domain"/>
    <property type="match status" value="8"/>
</dbReference>
<dbReference type="SUPFAM" id="SSF47336">
    <property type="entry name" value="ACP-like"/>
    <property type="match status" value="5"/>
</dbReference>
<dbReference type="Gene3D" id="2.30.38.10">
    <property type="entry name" value="Luciferase, Domain 3"/>
    <property type="match status" value="4"/>
</dbReference>
<dbReference type="OrthoDB" id="2472181at2"/>
<accession>A0A0H3D3U9</accession>
<dbReference type="InterPro" id="IPR020806">
    <property type="entry name" value="PKS_PP-bd"/>
</dbReference>
<dbReference type="SUPFAM" id="SSF52777">
    <property type="entry name" value="CoA-dependent acyltransferases"/>
    <property type="match status" value="16"/>
</dbReference>
<dbReference type="FunFam" id="1.10.1200.10:FF:000005">
    <property type="entry name" value="Nonribosomal peptide synthetase 1"/>
    <property type="match status" value="4"/>
</dbReference>
<dbReference type="CDD" id="cd19531">
    <property type="entry name" value="LCL_NRPS-like"/>
    <property type="match status" value="3"/>
</dbReference>
<dbReference type="CDD" id="cd19543">
    <property type="entry name" value="DCL_NRPS"/>
    <property type="match status" value="2"/>
</dbReference>
<evidence type="ECO:0000313" key="8">
    <source>
        <dbReference type="EMBL" id="ADJ44896.1"/>
    </source>
</evidence>
<keyword evidence="5" id="KW-0677">Repeat</keyword>
<feature type="domain" description="Carrier" evidence="7">
    <location>
        <begin position="3569"/>
        <end position="3643"/>
    </location>
</feature>
<dbReference type="Gene3D" id="3.40.50.12780">
    <property type="entry name" value="N-terminal domain of ligase-like"/>
    <property type="match status" value="1"/>
</dbReference>
<dbReference type="PANTHER" id="PTHR45527">
    <property type="entry name" value="NONRIBOSOMAL PEPTIDE SYNTHETASE"/>
    <property type="match status" value="1"/>
</dbReference>
<organism evidence="8 9">
    <name type="scientific">Amycolatopsis mediterranei (strain U-32)</name>
    <dbReference type="NCBI Taxonomy" id="749927"/>
    <lineage>
        <taxon>Bacteria</taxon>
        <taxon>Bacillati</taxon>
        <taxon>Actinomycetota</taxon>
        <taxon>Actinomycetes</taxon>
        <taxon>Pseudonocardiales</taxon>
        <taxon>Pseudonocardiaceae</taxon>
        <taxon>Amycolatopsis</taxon>
    </lineage>
</organism>
<dbReference type="NCBIfam" id="NF003417">
    <property type="entry name" value="PRK04813.1"/>
    <property type="match status" value="5"/>
</dbReference>
<dbReference type="RefSeq" id="WP_013224968.1">
    <property type="nucleotide sequence ID" value="NC_014318.1"/>
</dbReference>
<evidence type="ECO:0000256" key="5">
    <source>
        <dbReference type="ARBA" id="ARBA00022737"/>
    </source>
</evidence>
<dbReference type="NCBIfam" id="TIGR01733">
    <property type="entry name" value="AA-adenyl-dom"/>
    <property type="match status" value="5"/>
</dbReference>
<dbReference type="FunFam" id="3.40.50.980:FF:000001">
    <property type="entry name" value="Non-ribosomal peptide synthetase"/>
    <property type="match status" value="3"/>
</dbReference>
<dbReference type="SMART" id="SM00823">
    <property type="entry name" value="PKS_PP"/>
    <property type="match status" value="5"/>
</dbReference>
<dbReference type="InterPro" id="IPR025110">
    <property type="entry name" value="AMP-bd_C"/>
</dbReference>
<dbReference type="Proteomes" id="UP000000328">
    <property type="component" value="Chromosome"/>
</dbReference>
<dbReference type="GO" id="GO:0003824">
    <property type="term" value="F:catalytic activity"/>
    <property type="evidence" value="ECO:0007669"/>
    <property type="project" value="InterPro"/>
</dbReference>
<dbReference type="InterPro" id="IPR020845">
    <property type="entry name" value="AMP-binding_CS"/>
</dbReference>
<dbReference type="InterPro" id="IPR010071">
    <property type="entry name" value="AA_adenyl_dom"/>
</dbReference>
<proteinExistence type="inferred from homology"/>
<evidence type="ECO:0000259" key="7">
    <source>
        <dbReference type="PROSITE" id="PS50075"/>
    </source>
</evidence>
<dbReference type="CDD" id="cd19534">
    <property type="entry name" value="E_NRPS"/>
    <property type="match status" value="3"/>
</dbReference>
<comment type="cofactor">
    <cofactor evidence="1">
        <name>pantetheine 4'-phosphate</name>
        <dbReference type="ChEBI" id="CHEBI:47942"/>
    </cofactor>
</comment>
<dbReference type="SMART" id="SM01294">
    <property type="entry name" value="PKS_PP_betabranch"/>
    <property type="match status" value="1"/>
</dbReference>
<dbReference type="CDD" id="cd12117">
    <property type="entry name" value="A_NRPS_Srf_like"/>
    <property type="match status" value="1"/>
</dbReference>
<keyword evidence="4" id="KW-0597">Phosphoprotein</keyword>
<dbReference type="Pfam" id="PF00501">
    <property type="entry name" value="AMP-binding"/>
    <property type="match status" value="5"/>
</dbReference>
<dbReference type="InterPro" id="IPR023213">
    <property type="entry name" value="CAT-like_dom_sf"/>
</dbReference>
<gene>
    <name evidence="8" type="ordered locus">AMED_3105</name>
</gene>
<dbReference type="KEGG" id="amd:AMED_3105"/>
<feature type="domain" description="Carrier" evidence="7">
    <location>
        <begin position="6109"/>
        <end position="6183"/>
    </location>
</feature>
<dbReference type="HOGENOM" id="CLU_222917_0_0_11"/>
<evidence type="ECO:0000313" key="9">
    <source>
        <dbReference type="Proteomes" id="UP000000328"/>
    </source>
</evidence>
<dbReference type="FunFam" id="2.30.38.10:FF:000001">
    <property type="entry name" value="Non-ribosomal peptide synthetase PvdI"/>
    <property type="match status" value="5"/>
</dbReference>
<dbReference type="CDD" id="cd17652">
    <property type="entry name" value="A_NRPS_CmdD_like"/>
    <property type="match status" value="1"/>
</dbReference>
<dbReference type="NCBIfam" id="NF004282">
    <property type="entry name" value="PRK05691.1"/>
    <property type="match status" value="8"/>
</dbReference>
<dbReference type="Gene3D" id="3.30.559.10">
    <property type="entry name" value="Chloramphenicol acetyltransferase-like domain"/>
    <property type="match status" value="8"/>
</dbReference>
<dbReference type="InterPro" id="IPR036736">
    <property type="entry name" value="ACP-like_sf"/>
</dbReference>
<name>A0A0H3D3U9_AMYMU</name>